<evidence type="ECO:0000313" key="3">
    <source>
        <dbReference type="Proteomes" id="UP000823612"/>
    </source>
</evidence>
<dbReference type="Gene3D" id="3.40.1350.10">
    <property type="match status" value="1"/>
</dbReference>
<sequence length="516" mass="59224">MLYPIGIQNFESLRKGGFTYVDKTDLIYQLASTGRYYFLGRPRRFGKSLLLSTMEAYFQGKKELFQGLALENLEKDWTQYPVLHLDWSGATYTSREIFDEKMEVALRQWEKEYAVQNDFKTDSVRFQNIIDAASEKTGKPVVILIDEYDKPIVDNLDNNELKEELRKRLSGFYGVMKNRDEKIRLGFLTGITKMGQLNIFSGLNNLEDISMVSDYADLCGISESDLHRYFDEGVQALAEANRLSKEDCYDKLAQLYDGYHFCGGSEGIYNPFSLLTTLKNKVFSEYWYGTGTPTFLIVALKQTGKDISELIDNEVEVDITDLSQVDSYKTNPIPLLYQTGYLTIKEVNPDFGTCRLGFPNREVQNGFLRMQLALYVPIVESIGSNVLILRLYKAIDAGQPEEMMKLLDGLFANQNYQIQGDAEKNVQYAMSIIFDLLSQHVHTERQTSNGRIDLLLENKDYIYVIELKIDATADEALQQIEDVGYARPFTADPRKLFKIGVSFSTKTRRIEEWKII</sequence>
<dbReference type="InterPro" id="IPR018631">
    <property type="entry name" value="AAA-ATPase-like_dom"/>
</dbReference>
<dbReference type="Proteomes" id="UP000823612">
    <property type="component" value="Unassembled WGS sequence"/>
</dbReference>
<dbReference type="Pfam" id="PF09820">
    <property type="entry name" value="AAA-ATPase_like"/>
    <property type="match status" value="1"/>
</dbReference>
<reference evidence="2" key="2">
    <citation type="journal article" date="2021" name="PeerJ">
        <title>Extensive microbial diversity within the chicken gut microbiome revealed by metagenomics and culture.</title>
        <authorList>
            <person name="Gilroy R."/>
            <person name="Ravi A."/>
            <person name="Getino M."/>
            <person name="Pursley I."/>
            <person name="Horton D.L."/>
            <person name="Alikhan N.F."/>
            <person name="Baker D."/>
            <person name="Gharbi K."/>
            <person name="Hall N."/>
            <person name="Watson M."/>
            <person name="Adriaenssens E.M."/>
            <person name="Foster-Nyarko E."/>
            <person name="Jarju S."/>
            <person name="Secka A."/>
            <person name="Antonio M."/>
            <person name="Oren A."/>
            <person name="Chaudhuri R.R."/>
            <person name="La Ragione R."/>
            <person name="Hildebrand F."/>
            <person name="Pallen M.J."/>
        </authorList>
    </citation>
    <scope>NUCLEOTIDE SEQUENCE</scope>
    <source>
        <strain evidence="2">2889</strain>
    </source>
</reference>
<feature type="domain" description="AAA-ATPase-like" evidence="1">
    <location>
        <begin position="4"/>
        <end position="200"/>
    </location>
</feature>
<dbReference type="InterPro" id="IPR027417">
    <property type="entry name" value="P-loop_NTPase"/>
</dbReference>
<dbReference type="SUPFAM" id="SSF52540">
    <property type="entry name" value="P-loop containing nucleoside triphosphate hydrolases"/>
    <property type="match status" value="1"/>
</dbReference>
<dbReference type="GO" id="GO:0003676">
    <property type="term" value="F:nucleic acid binding"/>
    <property type="evidence" value="ECO:0007669"/>
    <property type="project" value="InterPro"/>
</dbReference>
<organism evidence="2 3">
    <name type="scientific">Candidatus Pullibacteroides excrementavium</name>
    <dbReference type="NCBI Taxonomy" id="2840905"/>
    <lineage>
        <taxon>Bacteria</taxon>
        <taxon>Pseudomonadati</taxon>
        <taxon>Bacteroidota</taxon>
        <taxon>Bacteroidia</taxon>
        <taxon>Bacteroidales</taxon>
        <taxon>Candidatus Pullibacteroides</taxon>
    </lineage>
</organism>
<evidence type="ECO:0000313" key="2">
    <source>
        <dbReference type="EMBL" id="MBO8433544.1"/>
    </source>
</evidence>
<dbReference type="EMBL" id="JADIMZ010000147">
    <property type="protein sequence ID" value="MBO8433544.1"/>
    <property type="molecule type" value="Genomic_DNA"/>
</dbReference>
<evidence type="ECO:0000259" key="1">
    <source>
        <dbReference type="Pfam" id="PF09820"/>
    </source>
</evidence>
<dbReference type="Pfam" id="PF08011">
    <property type="entry name" value="PDDEXK_9"/>
    <property type="match status" value="1"/>
</dbReference>
<proteinExistence type="predicted"/>
<dbReference type="PANTHER" id="PTHR34825">
    <property type="entry name" value="CONSERVED PROTEIN, WITH A WEAK D-GALACTARATE DEHYDRATASE/ALTRONATE HYDROLASE DOMAIN"/>
    <property type="match status" value="1"/>
</dbReference>
<protein>
    <submittedName>
        <fullName evidence="2">AAA family ATPase</fullName>
    </submittedName>
</protein>
<name>A0A9D9DY59_9BACT</name>
<dbReference type="InterPro" id="IPR012547">
    <property type="entry name" value="PDDEXK_9"/>
</dbReference>
<dbReference type="InterPro" id="IPR011856">
    <property type="entry name" value="tRNA_endonuc-like_dom_sf"/>
</dbReference>
<dbReference type="AlphaFoldDB" id="A0A9D9DY59"/>
<reference evidence="2" key="1">
    <citation type="submission" date="2020-10" db="EMBL/GenBank/DDBJ databases">
        <authorList>
            <person name="Gilroy R."/>
        </authorList>
    </citation>
    <scope>NUCLEOTIDE SEQUENCE</scope>
    <source>
        <strain evidence="2">2889</strain>
    </source>
</reference>
<dbReference type="PANTHER" id="PTHR34825:SF1">
    <property type="entry name" value="AAA-ATPASE-LIKE DOMAIN-CONTAINING PROTEIN"/>
    <property type="match status" value="1"/>
</dbReference>
<comment type="caution">
    <text evidence="2">The sequence shown here is derived from an EMBL/GenBank/DDBJ whole genome shotgun (WGS) entry which is preliminary data.</text>
</comment>
<accession>A0A9D9DY59</accession>
<gene>
    <name evidence="2" type="ORF">IAB08_09695</name>
</gene>